<dbReference type="InterPro" id="IPR000358">
    <property type="entry name" value="RNR_small_fam"/>
</dbReference>
<dbReference type="PANTHER" id="PTHR23409">
    <property type="entry name" value="RIBONUCLEOSIDE-DIPHOSPHATE REDUCTASE SMALL CHAIN"/>
    <property type="match status" value="1"/>
</dbReference>
<comment type="cofactor">
    <cofactor evidence="1">
        <name>Fe cation</name>
        <dbReference type="ChEBI" id="CHEBI:24875"/>
    </cofactor>
</comment>
<evidence type="ECO:0000256" key="3">
    <source>
        <dbReference type="ARBA" id="ARBA00012274"/>
    </source>
</evidence>
<dbReference type="GO" id="GO:0004748">
    <property type="term" value="F:ribonucleoside-diphosphate reductase activity, thioredoxin disulfide as acceptor"/>
    <property type="evidence" value="ECO:0007669"/>
    <property type="project" value="UniProtKB-EC"/>
</dbReference>
<dbReference type="InterPro" id="IPR012348">
    <property type="entry name" value="RNR-like"/>
</dbReference>
<dbReference type="InterPro" id="IPR033909">
    <property type="entry name" value="RNR_small"/>
</dbReference>
<reference evidence="4" key="1">
    <citation type="submission" date="2024-07" db="EMBL/GenBank/DDBJ databases">
        <title>Complete genome sequence of Verrucomicrobiaceae bacterium NT6N.</title>
        <authorList>
            <person name="Huang C."/>
            <person name="Takami H."/>
            <person name="Hamasaki K."/>
        </authorList>
    </citation>
    <scope>NUCLEOTIDE SEQUENCE</scope>
    <source>
        <strain evidence="4">NT6N</strain>
    </source>
</reference>
<dbReference type="AlphaFoldDB" id="A0AAT9FNK3"/>
<name>A0AAT9FNK3_9BACT</name>
<evidence type="ECO:0000256" key="1">
    <source>
        <dbReference type="ARBA" id="ARBA00001962"/>
    </source>
</evidence>
<gene>
    <name evidence="4" type="ORF">NT6N_25690</name>
</gene>
<comment type="similarity">
    <text evidence="2">Belongs to the ribonucleoside diphosphate reductase small chain family.</text>
</comment>
<evidence type="ECO:0000313" key="4">
    <source>
        <dbReference type="EMBL" id="BDS07529.1"/>
    </source>
</evidence>
<dbReference type="Gene3D" id="1.10.620.20">
    <property type="entry name" value="Ribonucleotide Reductase, subunit A"/>
    <property type="match status" value="1"/>
</dbReference>
<dbReference type="EMBL" id="AP026866">
    <property type="protein sequence ID" value="BDS07529.1"/>
    <property type="molecule type" value="Genomic_DNA"/>
</dbReference>
<protein>
    <recommendedName>
        <fullName evidence="3">ribonucleoside-diphosphate reductase</fullName>
        <ecNumber evidence="3">1.17.4.1</ecNumber>
    </recommendedName>
</protein>
<organism evidence="4">
    <name type="scientific">Oceaniferula spumae</name>
    <dbReference type="NCBI Taxonomy" id="2979115"/>
    <lineage>
        <taxon>Bacteria</taxon>
        <taxon>Pseudomonadati</taxon>
        <taxon>Verrucomicrobiota</taxon>
        <taxon>Verrucomicrobiia</taxon>
        <taxon>Verrucomicrobiales</taxon>
        <taxon>Verrucomicrobiaceae</taxon>
        <taxon>Oceaniferula</taxon>
    </lineage>
</organism>
<evidence type="ECO:0000256" key="2">
    <source>
        <dbReference type="ARBA" id="ARBA00009303"/>
    </source>
</evidence>
<dbReference type="GO" id="GO:0009263">
    <property type="term" value="P:deoxyribonucleotide biosynthetic process"/>
    <property type="evidence" value="ECO:0007669"/>
    <property type="project" value="InterPro"/>
</dbReference>
<dbReference type="CDD" id="cd01049">
    <property type="entry name" value="RNRR2"/>
    <property type="match status" value="1"/>
</dbReference>
<dbReference type="InterPro" id="IPR009078">
    <property type="entry name" value="Ferritin-like_SF"/>
</dbReference>
<dbReference type="PANTHER" id="PTHR23409:SF18">
    <property type="entry name" value="RIBONUCLEOSIDE-DIPHOSPHATE REDUCTASE SUBUNIT M2"/>
    <property type="match status" value="1"/>
</dbReference>
<proteinExistence type="inferred from homology"/>
<accession>A0AAT9FNK3</accession>
<dbReference type="Pfam" id="PF00268">
    <property type="entry name" value="Ribonuc_red_sm"/>
    <property type="match status" value="1"/>
</dbReference>
<dbReference type="KEGG" id="osu:NT6N_25690"/>
<sequence length="352" mass="39495">MADTITITLGERTFNLDREKAEEAYAAKKVLNGRNSMFFNILPLKYNWAYALYKEMKNSHWEPAEVSVNTDIAEWSQLGEPCQKIYKTALGAFARSQELFHSHGIYTVRDLVTAPELKLVFGRFVHEENTRCDVLVHLHGSLQINPMECAALAAIPAFAAKKQFIAEKLSPLDRNTDTTTTANKQAVARNIFLINQVMEGTQCFALWASLFSLAAQNKTPGTGKIFHKLIGDITFRLSLFDQLLQEMVTENPDIWTNEFKDELTGYMTDAVELEKNLIAALPVADAGLDPDSLCTYIEFLADERLSACKLPRQYHHAASPFPWLDEQLHLASNTAAHIGASTLDTTFDDDDL</sequence>
<dbReference type="SUPFAM" id="SSF47240">
    <property type="entry name" value="Ferritin-like"/>
    <property type="match status" value="1"/>
</dbReference>
<dbReference type="EC" id="1.17.4.1" evidence="3"/>